<dbReference type="GO" id="GO:0016614">
    <property type="term" value="F:oxidoreductase activity, acting on CH-OH group of donors"/>
    <property type="evidence" value="ECO:0007669"/>
    <property type="project" value="UniProtKB-ARBA"/>
</dbReference>
<evidence type="ECO:0000256" key="2">
    <source>
        <dbReference type="ARBA" id="ARBA00023002"/>
    </source>
</evidence>
<dbReference type="InterPro" id="IPR036291">
    <property type="entry name" value="NAD(P)-bd_dom_sf"/>
</dbReference>
<evidence type="ECO:0000256" key="1">
    <source>
        <dbReference type="ARBA" id="ARBA00006484"/>
    </source>
</evidence>
<accession>A0A163GK07</accession>
<dbReference type="Proteomes" id="UP000076837">
    <property type="component" value="Unassembled WGS sequence"/>
</dbReference>
<dbReference type="Gene3D" id="3.40.50.720">
    <property type="entry name" value="NAD(P)-binding Rossmann-like Domain"/>
    <property type="match status" value="1"/>
</dbReference>
<dbReference type="EMBL" id="JYNV01000149">
    <property type="protein sequence ID" value="KZM24892.1"/>
    <property type="molecule type" value="Genomic_DNA"/>
</dbReference>
<protein>
    <submittedName>
        <fullName evidence="3">Oxidoreductase</fullName>
    </submittedName>
</protein>
<dbReference type="InterPro" id="IPR002347">
    <property type="entry name" value="SDR_fam"/>
</dbReference>
<gene>
    <name evidence="3" type="ORF">ST47_g3966</name>
</gene>
<sequence>MSGQRPFEGKLATVTGSSRSFGAVIARHLAAKGASIVVNYTSDSSKEKAQEVVEELRSSYGVKAASAQANLSTLDGPKRLVEIAKAEFSDAENKFQIDMIINNAGVANPEALESLTAEAYDTAFNLNARGPALSGVGRRILTRLQLL</sequence>
<reference evidence="3 4" key="1">
    <citation type="journal article" date="2016" name="Sci. Rep.">
        <title>Draft genome sequencing and secretome analysis of fungal phytopathogen Ascochyta rabiei provides insight into the necrotrophic effector repertoire.</title>
        <authorList>
            <person name="Verma S."/>
            <person name="Gazara R.K."/>
            <person name="Nizam S."/>
            <person name="Parween S."/>
            <person name="Chattopadhyay D."/>
            <person name="Verma P.K."/>
        </authorList>
    </citation>
    <scope>NUCLEOTIDE SEQUENCE [LARGE SCALE GENOMIC DNA]</scope>
    <source>
        <strain evidence="3 4">ArDII</strain>
    </source>
</reference>
<dbReference type="PANTHER" id="PTHR48107">
    <property type="entry name" value="NADPH-DEPENDENT ALDEHYDE REDUCTASE-LIKE PROTEIN, CHLOROPLASTIC-RELATED"/>
    <property type="match status" value="1"/>
</dbReference>
<keyword evidence="2" id="KW-0560">Oxidoreductase</keyword>
<comment type="similarity">
    <text evidence="1">Belongs to the short-chain dehydrogenases/reductases (SDR) family.</text>
</comment>
<evidence type="ECO:0000313" key="4">
    <source>
        <dbReference type="Proteomes" id="UP000076837"/>
    </source>
</evidence>
<dbReference type="AlphaFoldDB" id="A0A163GK07"/>
<dbReference type="Pfam" id="PF00106">
    <property type="entry name" value="adh_short"/>
    <property type="match status" value="1"/>
</dbReference>
<dbReference type="OrthoDB" id="47007at2759"/>
<dbReference type="SUPFAM" id="SSF51735">
    <property type="entry name" value="NAD(P)-binding Rossmann-fold domains"/>
    <property type="match status" value="1"/>
</dbReference>
<proteinExistence type="inferred from homology"/>
<organism evidence="3 4">
    <name type="scientific">Didymella rabiei</name>
    <name type="common">Chickpea ascochyta blight fungus</name>
    <name type="synonym">Mycosphaerella rabiei</name>
    <dbReference type="NCBI Taxonomy" id="5454"/>
    <lineage>
        <taxon>Eukaryota</taxon>
        <taxon>Fungi</taxon>
        <taxon>Dikarya</taxon>
        <taxon>Ascomycota</taxon>
        <taxon>Pezizomycotina</taxon>
        <taxon>Dothideomycetes</taxon>
        <taxon>Pleosporomycetidae</taxon>
        <taxon>Pleosporales</taxon>
        <taxon>Pleosporineae</taxon>
        <taxon>Didymellaceae</taxon>
        <taxon>Ascochyta</taxon>
    </lineage>
</organism>
<dbReference type="PANTHER" id="PTHR48107:SF7">
    <property type="entry name" value="RE15974P"/>
    <property type="match status" value="1"/>
</dbReference>
<comment type="caution">
    <text evidence="3">The sequence shown here is derived from an EMBL/GenBank/DDBJ whole genome shotgun (WGS) entry which is preliminary data.</text>
</comment>
<name>A0A163GK07_DIDRA</name>
<keyword evidence="4" id="KW-1185">Reference proteome</keyword>
<dbReference type="PRINTS" id="PR00081">
    <property type="entry name" value="GDHRDH"/>
</dbReference>
<evidence type="ECO:0000313" key="3">
    <source>
        <dbReference type="EMBL" id="KZM24892.1"/>
    </source>
</evidence>
<dbReference type="STRING" id="5454.A0A163GK07"/>